<dbReference type="InterPro" id="IPR037171">
    <property type="entry name" value="NagB/RpiA_transferase-like"/>
</dbReference>
<dbReference type="InterPro" id="IPR026888">
    <property type="entry name" value="AcetylCoA_hyd_C"/>
</dbReference>
<keyword evidence="4" id="KW-0378">Hydrolase</keyword>
<sequence>MTAERIQDGIPIHAATDVVREISADDTLLISGFGSVGYPKAVPLALADDEADYSLTVVSGGSVGAEIDVSLVEADAVDRRFPYQARPPIRESINDGAVAFHDRNISTLGDEVRYGGLPDGGVAVVEALAAGSDWFIPTTSIGQTPAFVRSADKLIIEVNQSVPEEVRRFHDIYRLGTPPNRGPVPLTDPGGRIGKNSVSFDPEKLIGVVQTDRRDQPYAFRDPTEADRSIAAHLRSFLEREVERSPLFEESVRIQFGVGSLGNALMGALGDADFDDRELIYFGEVIQDGLLDLLDDGKLASASATSLALSSEGHERLFEDVDRYAEDIVLRPADLSNSPALIDRFGVIAVNSALEVDLFGHVNSTHLNGTRVMNGVGGSGDFNRHSPLAVLALPSVAADGDISRITPMVPHVDHTEHDIDVVVTEQGVADLRGNEPRETARDLIESCAHPDYREPLEDYLARGIESNGHIPHDLDTALSWHANR</sequence>
<dbReference type="PANTHER" id="PTHR43609:SF1">
    <property type="entry name" value="ACETYL-COA HYDROLASE"/>
    <property type="match status" value="1"/>
</dbReference>
<dbReference type="OrthoDB" id="147145at2157"/>
<gene>
    <name evidence="4" type="ORF">GCM10009039_24800</name>
</gene>
<protein>
    <submittedName>
        <fullName evidence="4">Acetyl-CoA hydrolase</fullName>
    </submittedName>
</protein>
<evidence type="ECO:0000259" key="2">
    <source>
        <dbReference type="Pfam" id="PF02550"/>
    </source>
</evidence>
<dbReference type="AlphaFoldDB" id="A0A830FDY9"/>
<dbReference type="InterPro" id="IPR046433">
    <property type="entry name" value="ActCoA_hydro"/>
</dbReference>
<dbReference type="EMBL" id="BMPG01000003">
    <property type="protein sequence ID" value="GGL65943.1"/>
    <property type="molecule type" value="Genomic_DNA"/>
</dbReference>
<reference evidence="4" key="2">
    <citation type="submission" date="2020-09" db="EMBL/GenBank/DDBJ databases">
        <authorList>
            <person name="Sun Q."/>
            <person name="Ohkuma M."/>
        </authorList>
    </citation>
    <scope>NUCLEOTIDE SEQUENCE</scope>
    <source>
        <strain evidence="4">JCM 19596</strain>
    </source>
</reference>
<dbReference type="GO" id="GO:0006083">
    <property type="term" value="P:acetate metabolic process"/>
    <property type="evidence" value="ECO:0007669"/>
    <property type="project" value="InterPro"/>
</dbReference>
<dbReference type="Pfam" id="PF13336">
    <property type="entry name" value="AcetylCoA_hyd_C"/>
    <property type="match status" value="1"/>
</dbReference>
<dbReference type="GO" id="GO:0003986">
    <property type="term" value="F:acetyl-CoA hydrolase activity"/>
    <property type="evidence" value="ECO:0007669"/>
    <property type="project" value="TreeGrafter"/>
</dbReference>
<proteinExistence type="inferred from homology"/>
<comment type="caution">
    <text evidence="4">The sequence shown here is derived from an EMBL/GenBank/DDBJ whole genome shotgun (WGS) entry which is preliminary data.</text>
</comment>
<dbReference type="Gene3D" id="3.40.1080.10">
    <property type="entry name" value="Glutaconate Coenzyme A-transferase"/>
    <property type="match status" value="1"/>
</dbReference>
<dbReference type="InterPro" id="IPR038460">
    <property type="entry name" value="AcetylCoA_hyd_C_sf"/>
</dbReference>
<dbReference type="SUPFAM" id="SSF100950">
    <property type="entry name" value="NagB/RpiA/CoA transferase-like"/>
    <property type="match status" value="2"/>
</dbReference>
<evidence type="ECO:0000256" key="1">
    <source>
        <dbReference type="ARBA" id="ARBA00009632"/>
    </source>
</evidence>
<dbReference type="GO" id="GO:0008775">
    <property type="term" value="F:acetate CoA-transferase activity"/>
    <property type="evidence" value="ECO:0007669"/>
    <property type="project" value="InterPro"/>
</dbReference>
<feature type="domain" description="Acetyl-CoA hydrolase/transferase C-terminal" evidence="3">
    <location>
        <begin position="313"/>
        <end position="459"/>
    </location>
</feature>
<dbReference type="Gene3D" id="3.40.1080.20">
    <property type="entry name" value="Acetyl-CoA hydrolase/transferase C-terminal domain"/>
    <property type="match status" value="1"/>
</dbReference>
<evidence type="ECO:0000259" key="3">
    <source>
        <dbReference type="Pfam" id="PF13336"/>
    </source>
</evidence>
<reference evidence="4" key="1">
    <citation type="journal article" date="2014" name="Int. J. Syst. Evol. Microbiol.">
        <title>Complete genome sequence of Corynebacterium casei LMG S-19264T (=DSM 44701T), isolated from a smear-ripened cheese.</title>
        <authorList>
            <consortium name="US DOE Joint Genome Institute (JGI-PGF)"/>
            <person name="Walter F."/>
            <person name="Albersmeier A."/>
            <person name="Kalinowski J."/>
            <person name="Ruckert C."/>
        </authorList>
    </citation>
    <scope>NUCLEOTIDE SEQUENCE</scope>
    <source>
        <strain evidence="4">JCM 19596</strain>
    </source>
</reference>
<organism evidence="4 5">
    <name type="scientific">Halocalculus aciditolerans</name>
    <dbReference type="NCBI Taxonomy" id="1383812"/>
    <lineage>
        <taxon>Archaea</taxon>
        <taxon>Methanobacteriati</taxon>
        <taxon>Methanobacteriota</taxon>
        <taxon>Stenosarchaea group</taxon>
        <taxon>Halobacteria</taxon>
        <taxon>Halobacteriales</taxon>
        <taxon>Halobacteriaceae</taxon>
        <taxon>Halocalculus</taxon>
    </lineage>
</organism>
<name>A0A830FDY9_9EURY</name>
<dbReference type="Pfam" id="PF02550">
    <property type="entry name" value="AcetylCoA_hydro"/>
    <property type="match status" value="1"/>
</dbReference>
<keyword evidence="5" id="KW-1185">Reference proteome</keyword>
<dbReference type="PANTHER" id="PTHR43609">
    <property type="entry name" value="ACETYL-COA HYDROLASE"/>
    <property type="match status" value="1"/>
</dbReference>
<evidence type="ECO:0000313" key="5">
    <source>
        <dbReference type="Proteomes" id="UP000607197"/>
    </source>
</evidence>
<feature type="domain" description="Acetyl-CoA hydrolase/transferase N-terminal" evidence="2">
    <location>
        <begin position="23"/>
        <end position="209"/>
    </location>
</feature>
<evidence type="ECO:0000313" key="4">
    <source>
        <dbReference type="EMBL" id="GGL65943.1"/>
    </source>
</evidence>
<accession>A0A830FDY9</accession>
<dbReference type="InterPro" id="IPR003702">
    <property type="entry name" value="ActCoA_hydro_N"/>
</dbReference>
<dbReference type="RefSeq" id="WP_188979372.1">
    <property type="nucleotide sequence ID" value="NZ_BMPG01000003.1"/>
</dbReference>
<dbReference type="Gene3D" id="3.30.750.70">
    <property type="entry name" value="4-hydroxybutyrate coenzyme like domains"/>
    <property type="match status" value="1"/>
</dbReference>
<dbReference type="Proteomes" id="UP000607197">
    <property type="component" value="Unassembled WGS sequence"/>
</dbReference>
<comment type="similarity">
    <text evidence="1">Belongs to the acetyl-CoA hydrolase/transferase family.</text>
</comment>